<name>A0A5B7DC53_PORTR</name>
<proteinExistence type="predicted"/>
<dbReference type="AlphaFoldDB" id="A0A5B7DC53"/>
<comment type="caution">
    <text evidence="1">The sequence shown here is derived from an EMBL/GenBank/DDBJ whole genome shotgun (WGS) entry which is preliminary data.</text>
</comment>
<dbReference type="EMBL" id="VSRR010000701">
    <property type="protein sequence ID" value="MPC18666.1"/>
    <property type="molecule type" value="Genomic_DNA"/>
</dbReference>
<protein>
    <submittedName>
        <fullName evidence="1">Uncharacterized protein</fullName>
    </submittedName>
</protein>
<evidence type="ECO:0000313" key="1">
    <source>
        <dbReference type="EMBL" id="MPC18666.1"/>
    </source>
</evidence>
<accession>A0A5B7DC53</accession>
<reference evidence="1 2" key="1">
    <citation type="submission" date="2019-05" db="EMBL/GenBank/DDBJ databases">
        <title>Another draft genome of Portunus trituberculatus and its Hox gene families provides insights of decapod evolution.</title>
        <authorList>
            <person name="Jeong J.-H."/>
            <person name="Song I."/>
            <person name="Kim S."/>
            <person name="Choi T."/>
            <person name="Kim D."/>
            <person name="Ryu S."/>
            <person name="Kim W."/>
        </authorList>
    </citation>
    <scope>NUCLEOTIDE SEQUENCE [LARGE SCALE GENOMIC DNA]</scope>
    <source>
        <tissue evidence="1">Muscle</tissue>
    </source>
</reference>
<gene>
    <name evidence="1" type="ORF">E2C01_011559</name>
</gene>
<evidence type="ECO:0000313" key="2">
    <source>
        <dbReference type="Proteomes" id="UP000324222"/>
    </source>
</evidence>
<sequence length="120" mass="13530">MNFNWTVEVQRLSEIQYRGPITPTVYCISPQSENLEPTNQHLSGLKDGGWWRDGGAGVRGSSKPSFNAQSGWGTPWWEGHDLRLFARRITELDTELLILEPVCLSPPVSNDPPLKPRSEK</sequence>
<organism evidence="1 2">
    <name type="scientific">Portunus trituberculatus</name>
    <name type="common">Swimming crab</name>
    <name type="synonym">Neptunus trituberculatus</name>
    <dbReference type="NCBI Taxonomy" id="210409"/>
    <lineage>
        <taxon>Eukaryota</taxon>
        <taxon>Metazoa</taxon>
        <taxon>Ecdysozoa</taxon>
        <taxon>Arthropoda</taxon>
        <taxon>Crustacea</taxon>
        <taxon>Multicrustacea</taxon>
        <taxon>Malacostraca</taxon>
        <taxon>Eumalacostraca</taxon>
        <taxon>Eucarida</taxon>
        <taxon>Decapoda</taxon>
        <taxon>Pleocyemata</taxon>
        <taxon>Brachyura</taxon>
        <taxon>Eubrachyura</taxon>
        <taxon>Portunoidea</taxon>
        <taxon>Portunidae</taxon>
        <taxon>Portuninae</taxon>
        <taxon>Portunus</taxon>
    </lineage>
</organism>
<keyword evidence="2" id="KW-1185">Reference proteome</keyword>
<dbReference type="Proteomes" id="UP000324222">
    <property type="component" value="Unassembled WGS sequence"/>
</dbReference>